<evidence type="ECO:0000313" key="6">
    <source>
        <dbReference type="Proteomes" id="UP000178690"/>
    </source>
</evidence>
<dbReference type="Proteomes" id="UP000178690">
    <property type="component" value="Unassembled WGS sequence"/>
</dbReference>
<dbReference type="Gene3D" id="4.10.520.10">
    <property type="entry name" value="IHF-like DNA-binding proteins"/>
    <property type="match status" value="1"/>
</dbReference>
<accession>A0A1G2PMC2</accession>
<dbReference type="Pfam" id="PF00216">
    <property type="entry name" value="Bac_DNA_binding"/>
    <property type="match status" value="1"/>
</dbReference>
<dbReference type="SMART" id="SM00411">
    <property type="entry name" value="BHL"/>
    <property type="match status" value="1"/>
</dbReference>
<protein>
    <submittedName>
        <fullName evidence="5">DNA-binding protein HU</fullName>
    </submittedName>
</protein>
<dbReference type="CDD" id="cd13831">
    <property type="entry name" value="HU"/>
    <property type="match status" value="1"/>
</dbReference>
<dbReference type="EMBL" id="MHST01000009">
    <property type="protein sequence ID" value="OHA49457.1"/>
    <property type="molecule type" value="Genomic_DNA"/>
</dbReference>
<evidence type="ECO:0000256" key="4">
    <source>
        <dbReference type="SAM" id="MobiDB-lite"/>
    </source>
</evidence>
<dbReference type="InterPro" id="IPR010992">
    <property type="entry name" value="IHF-like_DNA-bd_dom_sf"/>
</dbReference>
<evidence type="ECO:0000256" key="1">
    <source>
        <dbReference type="ARBA" id="ARBA00023067"/>
    </source>
</evidence>
<comment type="caution">
    <text evidence="5">The sequence shown here is derived from an EMBL/GenBank/DDBJ whole genome shotgun (WGS) entry which is preliminary data.</text>
</comment>
<dbReference type="GO" id="GO:0030261">
    <property type="term" value="P:chromosome condensation"/>
    <property type="evidence" value="ECO:0007669"/>
    <property type="project" value="UniProtKB-KW"/>
</dbReference>
<feature type="region of interest" description="Disordered" evidence="4">
    <location>
        <begin position="59"/>
        <end position="90"/>
    </location>
</feature>
<gene>
    <name evidence="5" type="ORF">A2682_00315</name>
</gene>
<dbReference type="AlphaFoldDB" id="A0A1G2PMC2"/>
<dbReference type="PANTHER" id="PTHR33175:SF3">
    <property type="entry name" value="DNA-BINDING PROTEIN HU-BETA"/>
    <property type="match status" value="1"/>
</dbReference>
<dbReference type="GO" id="GO:0030527">
    <property type="term" value="F:structural constituent of chromatin"/>
    <property type="evidence" value="ECO:0007669"/>
    <property type="project" value="InterPro"/>
</dbReference>
<reference evidence="5 6" key="1">
    <citation type="journal article" date="2016" name="Nat. Commun.">
        <title>Thousands of microbial genomes shed light on interconnected biogeochemical processes in an aquifer system.</title>
        <authorList>
            <person name="Anantharaman K."/>
            <person name="Brown C.T."/>
            <person name="Hug L.A."/>
            <person name="Sharon I."/>
            <person name="Castelle C.J."/>
            <person name="Probst A.J."/>
            <person name="Thomas B.C."/>
            <person name="Singh A."/>
            <person name="Wilkins M.J."/>
            <person name="Karaoz U."/>
            <person name="Brodie E.L."/>
            <person name="Williams K.H."/>
            <person name="Hubbard S.S."/>
            <person name="Banfield J.F."/>
        </authorList>
    </citation>
    <scope>NUCLEOTIDE SEQUENCE [LARGE SCALE GENOMIC DNA]</scope>
    <source>
        <strain evidence="6">RIFCSPHIGHO2_01_FULL_58_15</strain>
    </source>
</reference>
<proteinExistence type="inferred from homology"/>
<name>A0A1G2PMC2_TERXR</name>
<comment type="similarity">
    <text evidence="3">Belongs to the bacterial histone-like protein family.</text>
</comment>
<dbReference type="STRING" id="1802363.A2682_00315"/>
<dbReference type="GO" id="GO:0003677">
    <property type="term" value="F:DNA binding"/>
    <property type="evidence" value="ECO:0007669"/>
    <property type="project" value="UniProtKB-KW"/>
</dbReference>
<dbReference type="SUPFAM" id="SSF47729">
    <property type="entry name" value="IHF-like DNA-binding proteins"/>
    <property type="match status" value="1"/>
</dbReference>
<evidence type="ECO:0000256" key="2">
    <source>
        <dbReference type="ARBA" id="ARBA00023125"/>
    </source>
</evidence>
<dbReference type="PANTHER" id="PTHR33175">
    <property type="entry name" value="DNA-BINDING PROTEIN HU"/>
    <property type="match status" value="1"/>
</dbReference>
<evidence type="ECO:0000313" key="5">
    <source>
        <dbReference type="EMBL" id="OHA49457.1"/>
    </source>
</evidence>
<dbReference type="PRINTS" id="PR01727">
    <property type="entry name" value="DNABINDINGHU"/>
</dbReference>
<dbReference type="InterPro" id="IPR000119">
    <property type="entry name" value="Hist_DNA-bd"/>
</dbReference>
<organism evidence="5 6">
    <name type="scientific">Terrybacteria sp. (strain RIFCSPHIGHO2_01_FULL_58_15)</name>
    <dbReference type="NCBI Taxonomy" id="1802363"/>
    <lineage>
        <taxon>Bacteria</taxon>
        <taxon>Candidatus Terryibacteriota</taxon>
    </lineage>
</organism>
<evidence type="ECO:0000256" key="3">
    <source>
        <dbReference type="RuleBase" id="RU003939"/>
    </source>
</evidence>
<keyword evidence="1" id="KW-0226">DNA condensation</keyword>
<keyword evidence="2 5" id="KW-0238">DNA-binding</keyword>
<sequence>MTKDGLVEAVQKILGGSRAESARAVDGVFDGITNALKRGEEVKIAGFGTYRVRMAKAREARNPRTGATVHVPASKKPRFSAGKALKDAVK</sequence>